<gene>
    <name evidence="3" type="ORF">DAPPUDRAFT_238116</name>
</gene>
<dbReference type="EMBL" id="GL732533">
    <property type="protein sequence ID" value="EFX85160.1"/>
    <property type="molecule type" value="Genomic_DNA"/>
</dbReference>
<evidence type="ECO:0000313" key="3">
    <source>
        <dbReference type="EMBL" id="EFX85160.1"/>
    </source>
</evidence>
<feature type="compositionally biased region" description="Basic and acidic residues" evidence="1">
    <location>
        <begin position="115"/>
        <end position="126"/>
    </location>
</feature>
<accession>E9G6N6</accession>
<sequence length="173" mass="20005">MGILFLLLLLHATLTSAGGPPTNPLDRQSYANGNLEQVPVLDHPESTSFRQSERHFWHWLHKQHRQSELRHKAERSSRSRRWKEVANGEDETNHHPVMLEKDDLSQPQLDPENSSVHEEENHGGEHNGIHVASWRWDEIGIYITFTTFIIVAGLAKVDRKEPKIKLKVYLKSN</sequence>
<keyword evidence="4" id="KW-1185">Reference proteome</keyword>
<feature type="region of interest" description="Disordered" evidence="1">
    <location>
        <begin position="68"/>
        <end position="126"/>
    </location>
</feature>
<dbReference type="AlphaFoldDB" id="E9G6N6"/>
<evidence type="ECO:0000313" key="4">
    <source>
        <dbReference type="Proteomes" id="UP000000305"/>
    </source>
</evidence>
<dbReference type="Proteomes" id="UP000000305">
    <property type="component" value="Unassembled WGS sequence"/>
</dbReference>
<evidence type="ECO:0000256" key="2">
    <source>
        <dbReference type="SAM" id="SignalP"/>
    </source>
</evidence>
<protein>
    <submittedName>
        <fullName evidence="3">Uncharacterized protein</fullName>
    </submittedName>
</protein>
<evidence type="ECO:0000256" key="1">
    <source>
        <dbReference type="SAM" id="MobiDB-lite"/>
    </source>
</evidence>
<keyword evidence="2" id="KW-0732">Signal</keyword>
<dbReference type="HOGENOM" id="CLU_1549177_0_0_1"/>
<feature type="chain" id="PRO_5003240074" evidence="2">
    <location>
        <begin position="18"/>
        <end position="173"/>
    </location>
</feature>
<feature type="signal peptide" evidence="2">
    <location>
        <begin position="1"/>
        <end position="17"/>
    </location>
</feature>
<proteinExistence type="predicted"/>
<feature type="compositionally biased region" description="Polar residues" evidence="1">
    <location>
        <begin position="105"/>
        <end position="114"/>
    </location>
</feature>
<name>E9G6N6_DAPPU</name>
<reference evidence="3 4" key="1">
    <citation type="journal article" date="2011" name="Science">
        <title>The ecoresponsive genome of Daphnia pulex.</title>
        <authorList>
            <person name="Colbourne J.K."/>
            <person name="Pfrender M.E."/>
            <person name="Gilbert D."/>
            <person name="Thomas W.K."/>
            <person name="Tucker A."/>
            <person name="Oakley T.H."/>
            <person name="Tokishita S."/>
            <person name="Aerts A."/>
            <person name="Arnold G.J."/>
            <person name="Basu M.K."/>
            <person name="Bauer D.J."/>
            <person name="Caceres C.E."/>
            <person name="Carmel L."/>
            <person name="Casola C."/>
            <person name="Choi J.H."/>
            <person name="Detter J.C."/>
            <person name="Dong Q."/>
            <person name="Dusheyko S."/>
            <person name="Eads B.D."/>
            <person name="Frohlich T."/>
            <person name="Geiler-Samerotte K.A."/>
            <person name="Gerlach D."/>
            <person name="Hatcher P."/>
            <person name="Jogdeo S."/>
            <person name="Krijgsveld J."/>
            <person name="Kriventseva E.V."/>
            <person name="Kultz D."/>
            <person name="Laforsch C."/>
            <person name="Lindquist E."/>
            <person name="Lopez J."/>
            <person name="Manak J.R."/>
            <person name="Muller J."/>
            <person name="Pangilinan J."/>
            <person name="Patwardhan R.P."/>
            <person name="Pitluck S."/>
            <person name="Pritham E.J."/>
            <person name="Rechtsteiner A."/>
            <person name="Rho M."/>
            <person name="Rogozin I.B."/>
            <person name="Sakarya O."/>
            <person name="Salamov A."/>
            <person name="Schaack S."/>
            <person name="Shapiro H."/>
            <person name="Shiga Y."/>
            <person name="Skalitzky C."/>
            <person name="Smith Z."/>
            <person name="Souvorov A."/>
            <person name="Sung W."/>
            <person name="Tang Z."/>
            <person name="Tsuchiya D."/>
            <person name="Tu H."/>
            <person name="Vos H."/>
            <person name="Wang M."/>
            <person name="Wolf Y.I."/>
            <person name="Yamagata H."/>
            <person name="Yamada T."/>
            <person name="Ye Y."/>
            <person name="Shaw J.R."/>
            <person name="Andrews J."/>
            <person name="Crease T.J."/>
            <person name="Tang H."/>
            <person name="Lucas S.M."/>
            <person name="Robertson H.M."/>
            <person name="Bork P."/>
            <person name="Koonin E.V."/>
            <person name="Zdobnov E.M."/>
            <person name="Grigoriev I.V."/>
            <person name="Lynch M."/>
            <person name="Boore J.L."/>
        </authorList>
    </citation>
    <scope>NUCLEOTIDE SEQUENCE [LARGE SCALE GENOMIC DNA]</scope>
</reference>
<feature type="compositionally biased region" description="Basic and acidic residues" evidence="1">
    <location>
        <begin position="68"/>
        <end position="104"/>
    </location>
</feature>
<dbReference type="InParanoid" id="E9G6N6"/>
<dbReference type="eggNOG" id="ENOG502T042">
    <property type="taxonomic scope" value="Eukaryota"/>
</dbReference>
<organism evidence="3 4">
    <name type="scientific">Daphnia pulex</name>
    <name type="common">Water flea</name>
    <dbReference type="NCBI Taxonomy" id="6669"/>
    <lineage>
        <taxon>Eukaryota</taxon>
        <taxon>Metazoa</taxon>
        <taxon>Ecdysozoa</taxon>
        <taxon>Arthropoda</taxon>
        <taxon>Crustacea</taxon>
        <taxon>Branchiopoda</taxon>
        <taxon>Diplostraca</taxon>
        <taxon>Cladocera</taxon>
        <taxon>Anomopoda</taxon>
        <taxon>Daphniidae</taxon>
        <taxon>Daphnia</taxon>
    </lineage>
</organism>
<dbReference type="OrthoDB" id="196264at2759"/>
<dbReference type="KEGG" id="dpx:DAPPUDRAFT_238116"/>